<protein>
    <recommendedName>
        <fullName evidence="1">DUF1508 domain-containing protein</fullName>
    </recommendedName>
</protein>
<accession>A0A4Y3KQD0</accession>
<reference evidence="2 3" key="1">
    <citation type="submission" date="2019-06" db="EMBL/GenBank/DDBJ databases">
        <title>Whole genome shotgun sequence of Cellulomonas gelida NBRC 3748.</title>
        <authorList>
            <person name="Hosoyama A."/>
            <person name="Uohara A."/>
            <person name="Ohji S."/>
            <person name="Ichikawa N."/>
        </authorList>
    </citation>
    <scope>NUCLEOTIDE SEQUENCE [LARGE SCALE GENOMIC DNA]</scope>
    <source>
        <strain evidence="2 3">NBRC 3748</strain>
    </source>
</reference>
<dbReference type="Pfam" id="PF07411">
    <property type="entry name" value="DUF1508"/>
    <property type="match status" value="1"/>
</dbReference>
<dbReference type="InterPro" id="IPR036913">
    <property type="entry name" value="YegP-like_sf"/>
</dbReference>
<sequence>MEAPVKFEIVKSDNGKWFFRIVAQNGNVLAHSQQYTEKASAKSTIESIRKNAAGADIVDA</sequence>
<evidence type="ECO:0000313" key="3">
    <source>
        <dbReference type="Proteomes" id="UP000320461"/>
    </source>
</evidence>
<dbReference type="AlphaFoldDB" id="A0A4Y3KQD0"/>
<name>A0A4Y3KQD0_9CELL</name>
<keyword evidence="3" id="KW-1185">Reference proteome</keyword>
<evidence type="ECO:0000259" key="1">
    <source>
        <dbReference type="Pfam" id="PF07411"/>
    </source>
</evidence>
<gene>
    <name evidence="2" type="ORF">CGE01nite_30970</name>
</gene>
<dbReference type="Gene3D" id="2.30.29.80">
    <property type="match status" value="1"/>
</dbReference>
<dbReference type="Proteomes" id="UP000320461">
    <property type="component" value="Unassembled WGS sequence"/>
</dbReference>
<dbReference type="InterPro" id="IPR010879">
    <property type="entry name" value="DUF1508"/>
</dbReference>
<dbReference type="SUPFAM" id="SSF160113">
    <property type="entry name" value="YegP-like"/>
    <property type="match status" value="1"/>
</dbReference>
<dbReference type="PANTHER" id="PTHR40606">
    <property type="match status" value="1"/>
</dbReference>
<comment type="caution">
    <text evidence="2">The sequence shown here is derived from an EMBL/GenBank/DDBJ whole genome shotgun (WGS) entry which is preliminary data.</text>
</comment>
<proteinExistence type="predicted"/>
<feature type="domain" description="DUF1508" evidence="1">
    <location>
        <begin position="13"/>
        <end position="59"/>
    </location>
</feature>
<dbReference type="InterPro" id="IPR051141">
    <property type="entry name" value="UPF0339_domain"/>
</dbReference>
<dbReference type="PANTHER" id="PTHR40606:SF1">
    <property type="entry name" value="UPF0339 PROTEIN YEGP"/>
    <property type="match status" value="1"/>
</dbReference>
<dbReference type="EMBL" id="BJLQ01000054">
    <property type="protein sequence ID" value="GEA85846.1"/>
    <property type="molecule type" value="Genomic_DNA"/>
</dbReference>
<organism evidence="2 3">
    <name type="scientific">Cellulomonas gelida</name>
    <dbReference type="NCBI Taxonomy" id="1712"/>
    <lineage>
        <taxon>Bacteria</taxon>
        <taxon>Bacillati</taxon>
        <taxon>Actinomycetota</taxon>
        <taxon>Actinomycetes</taxon>
        <taxon>Micrococcales</taxon>
        <taxon>Cellulomonadaceae</taxon>
        <taxon>Cellulomonas</taxon>
    </lineage>
</organism>
<evidence type="ECO:0000313" key="2">
    <source>
        <dbReference type="EMBL" id="GEA85846.1"/>
    </source>
</evidence>